<evidence type="ECO:0000313" key="3">
    <source>
        <dbReference type="Proteomes" id="UP000219897"/>
    </source>
</evidence>
<organism evidence="2 3">
    <name type="scientific">Bacillus thuringiensis</name>
    <dbReference type="NCBI Taxonomy" id="1428"/>
    <lineage>
        <taxon>Bacteria</taxon>
        <taxon>Bacillati</taxon>
        <taxon>Bacillota</taxon>
        <taxon>Bacilli</taxon>
        <taxon>Bacillales</taxon>
        <taxon>Bacillaceae</taxon>
        <taxon>Bacillus</taxon>
        <taxon>Bacillus cereus group</taxon>
    </lineage>
</organism>
<dbReference type="AlphaFoldDB" id="A0ABD6SAH9"/>
<proteinExistence type="predicted"/>
<dbReference type="InterPro" id="IPR001387">
    <property type="entry name" value="Cro/C1-type_HTH"/>
</dbReference>
<gene>
    <name evidence="2" type="ORF">CN495_07340</name>
</gene>
<name>A0ABD6SAH9_BACTU</name>
<feature type="domain" description="HTH cro/C1-type" evidence="1">
    <location>
        <begin position="10"/>
        <end position="55"/>
    </location>
</feature>
<comment type="caution">
    <text evidence="2">The sequence shown here is derived from an EMBL/GenBank/DDBJ whole genome shotgun (WGS) entry which is preliminary data.</text>
</comment>
<reference evidence="2 3" key="1">
    <citation type="submission" date="2017-09" db="EMBL/GenBank/DDBJ databases">
        <title>Large-scale bioinformatics analysis of Bacillus genomes uncovers conserved roles of natural products in bacterial physiology.</title>
        <authorList>
            <consortium name="Agbiome Team Llc"/>
            <person name="Bleich R.M."/>
            <person name="Kirk G.J."/>
            <person name="Santa Maria K.C."/>
            <person name="Allen S.E."/>
            <person name="Farag S."/>
            <person name="Shank E.A."/>
            <person name="Bowers A."/>
        </authorList>
    </citation>
    <scope>NUCLEOTIDE SEQUENCE [LARGE SCALE GENOMIC DNA]</scope>
    <source>
        <strain evidence="2 3">AFS005140</strain>
    </source>
</reference>
<dbReference type="EMBL" id="NTYF01000023">
    <property type="protein sequence ID" value="PER55559.1"/>
    <property type="molecule type" value="Genomic_DNA"/>
</dbReference>
<dbReference type="Pfam" id="PF13443">
    <property type="entry name" value="HTH_26"/>
    <property type="match status" value="1"/>
</dbReference>
<evidence type="ECO:0000259" key="1">
    <source>
        <dbReference type="Pfam" id="PF13443"/>
    </source>
</evidence>
<accession>A0ABD6SAH9</accession>
<protein>
    <recommendedName>
        <fullName evidence="1">HTH cro/C1-type domain-containing protein</fullName>
    </recommendedName>
</protein>
<sequence>MLAEQVVAKRLGELMKEKDVDIANVVEDTGLCRNTITKLAKGLERKVEFATLDRLKEDEEVKEFLSERNYPRATIDNLVDSQEQVKELIEQKKDMTIRYVQTFVYLLDTMDVAYPNWRTIAKPELEKHKNKINEVLGIKTK</sequence>
<dbReference type="InterPro" id="IPR010982">
    <property type="entry name" value="Lambda_DNA-bd_dom_sf"/>
</dbReference>
<dbReference type="Gene3D" id="1.10.260.40">
    <property type="entry name" value="lambda repressor-like DNA-binding domains"/>
    <property type="match status" value="1"/>
</dbReference>
<evidence type="ECO:0000313" key="2">
    <source>
        <dbReference type="EMBL" id="PER55559.1"/>
    </source>
</evidence>
<dbReference type="RefSeq" id="WP_098316911.1">
    <property type="nucleotide sequence ID" value="NZ_NTYF01000023.1"/>
</dbReference>
<dbReference type="Proteomes" id="UP000219897">
    <property type="component" value="Unassembled WGS sequence"/>
</dbReference>